<dbReference type="EMBL" id="BAAAGA010000001">
    <property type="protein sequence ID" value="GAA0609547.1"/>
    <property type="molecule type" value="Genomic_DNA"/>
</dbReference>
<comment type="caution">
    <text evidence="3">The sequence shown here is derived from an EMBL/GenBank/DDBJ whole genome shotgun (WGS) entry which is preliminary data.</text>
</comment>
<dbReference type="PANTHER" id="PTHR32060">
    <property type="entry name" value="TAIL-SPECIFIC PROTEASE"/>
    <property type="match status" value="1"/>
</dbReference>
<evidence type="ECO:0000259" key="2">
    <source>
        <dbReference type="PROSITE" id="PS50106"/>
    </source>
</evidence>
<dbReference type="SUPFAM" id="SSF50156">
    <property type="entry name" value="PDZ domain-like"/>
    <property type="match status" value="1"/>
</dbReference>
<dbReference type="InterPro" id="IPR036034">
    <property type="entry name" value="PDZ_sf"/>
</dbReference>
<feature type="domain" description="PDZ" evidence="2">
    <location>
        <begin position="121"/>
        <end position="174"/>
    </location>
</feature>
<dbReference type="Gene3D" id="3.90.226.10">
    <property type="entry name" value="2-enoyl-CoA Hydratase, Chain A, domain 1"/>
    <property type="match status" value="1"/>
</dbReference>
<organism evidence="3 4">
    <name type="scientific">Brevundimonas kwangchunensis</name>
    <dbReference type="NCBI Taxonomy" id="322163"/>
    <lineage>
        <taxon>Bacteria</taxon>
        <taxon>Pseudomonadati</taxon>
        <taxon>Pseudomonadota</taxon>
        <taxon>Alphaproteobacteria</taxon>
        <taxon>Caulobacterales</taxon>
        <taxon>Caulobacteraceae</taxon>
        <taxon>Brevundimonas</taxon>
    </lineage>
</organism>
<feature type="chain" id="PRO_5046254527" evidence="1">
    <location>
        <begin position="18"/>
        <end position="407"/>
    </location>
</feature>
<dbReference type="InterPro" id="IPR001478">
    <property type="entry name" value="PDZ"/>
</dbReference>
<reference evidence="3 4" key="1">
    <citation type="journal article" date="2019" name="Int. J. Syst. Evol. Microbiol.">
        <title>The Global Catalogue of Microorganisms (GCM) 10K type strain sequencing project: providing services to taxonomists for standard genome sequencing and annotation.</title>
        <authorList>
            <consortium name="The Broad Institute Genomics Platform"/>
            <consortium name="The Broad Institute Genome Sequencing Center for Infectious Disease"/>
            <person name="Wu L."/>
            <person name="Ma J."/>
        </authorList>
    </citation>
    <scope>NUCLEOTIDE SEQUENCE [LARGE SCALE GENOMIC DNA]</scope>
    <source>
        <strain evidence="3 4">JCM 12928</strain>
    </source>
</reference>
<dbReference type="Gene3D" id="2.30.42.10">
    <property type="match status" value="1"/>
</dbReference>
<feature type="signal peptide" evidence="1">
    <location>
        <begin position="1"/>
        <end position="17"/>
    </location>
</feature>
<dbReference type="PROSITE" id="PS50106">
    <property type="entry name" value="PDZ"/>
    <property type="match status" value="1"/>
</dbReference>
<sequence length="407" mass="44325">MRAVRGLLLFGLVWALAACQSLPFAREGELPPPVVVADGSAERIALNEKVYDAATGWIERHYYDRDFDGHDWPAIRRAGRAEAIAQPTEASFYGRLAAVVDQLDDRHTSVTSPTNRALAEAVRLGQSGVGTGLAAVRRGDRFFVSRLRPDGPAAVAGVQIGWRLISINGETSPIAFQLEAGRTDDYVFEDENGVEQRVSITAVVLPARERRDATRREDGVLVLRFEEFDRLTHEWFQEQMDAAIADPPRGIIIDVRDNGGGLAGVLGDMSARLYRDPQVFMVMKGRIIDMRLKSVRADSVWDGPVSIMIGPGSGSASEVFAALLQETDRGQVVGETSAGSVIASRQVNLPDGGEMNLSLYMVLTPIERRELEGVGVTPDIVVEPPLSELRAGRDPALERAAADILSR</sequence>
<evidence type="ECO:0000313" key="4">
    <source>
        <dbReference type="Proteomes" id="UP001501352"/>
    </source>
</evidence>
<dbReference type="InterPro" id="IPR029045">
    <property type="entry name" value="ClpP/crotonase-like_dom_sf"/>
</dbReference>
<name>A0ABN1GE17_9CAUL</name>
<dbReference type="PANTHER" id="PTHR32060:SF30">
    <property type="entry name" value="CARBOXY-TERMINAL PROCESSING PROTEASE CTPA"/>
    <property type="match status" value="1"/>
</dbReference>
<protein>
    <submittedName>
        <fullName evidence="3">S41 family peptidase</fullName>
    </submittedName>
</protein>
<evidence type="ECO:0000313" key="3">
    <source>
        <dbReference type="EMBL" id="GAA0609547.1"/>
    </source>
</evidence>
<dbReference type="InterPro" id="IPR005151">
    <property type="entry name" value="Tail-specific_protease"/>
</dbReference>
<dbReference type="Proteomes" id="UP001501352">
    <property type="component" value="Unassembled WGS sequence"/>
</dbReference>
<dbReference type="RefSeq" id="WP_343788528.1">
    <property type="nucleotide sequence ID" value="NZ_BAAAGA010000001.1"/>
</dbReference>
<keyword evidence="4" id="KW-1185">Reference proteome</keyword>
<dbReference type="Pfam" id="PF03572">
    <property type="entry name" value="Peptidase_S41"/>
    <property type="match status" value="1"/>
</dbReference>
<gene>
    <name evidence="3" type="ORF">GCM10009422_00400</name>
</gene>
<dbReference type="PROSITE" id="PS51257">
    <property type="entry name" value="PROKAR_LIPOPROTEIN"/>
    <property type="match status" value="1"/>
</dbReference>
<dbReference type="CDD" id="cd07562">
    <property type="entry name" value="Peptidase_S41_TRI"/>
    <property type="match status" value="1"/>
</dbReference>
<keyword evidence="1" id="KW-0732">Signal</keyword>
<dbReference type="SUPFAM" id="SSF52096">
    <property type="entry name" value="ClpP/crotonase"/>
    <property type="match status" value="1"/>
</dbReference>
<evidence type="ECO:0000256" key="1">
    <source>
        <dbReference type="SAM" id="SignalP"/>
    </source>
</evidence>
<dbReference type="SMART" id="SM00245">
    <property type="entry name" value="TSPc"/>
    <property type="match status" value="1"/>
</dbReference>
<dbReference type="Gene3D" id="3.30.750.44">
    <property type="match status" value="1"/>
</dbReference>
<proteinExistence type="predicted"/>
<accession>A0ABN1GE17</accession>